<evidence type="ECO:0000256" key="2">
    <source>
        <dbReference type="PROSITE-ProRule" id="PRU00335"/>
    </source>
</evidence>
<keyword evidence="1 2" id="KW-0238">DNA-binding</keyword>
<dbReference type="SUPFAM" id="SSF46689">
    <property type="entry name" value="Homeodomain-like"/>
    <property type="match status" value="1"/>
</dbReference>
<protein>
    <recommendedName>
        <fullName evidence="3">HTH tetR-type domain-containing protein</fullName>
    </recommendedName>
</protein>
<sequence length="178" mass="21518">MKMTGDVRFKRTEEKIYQALLELCQQKVDFETVSVRRLAEVAGISHQTFYRHYDSPKQVIIQVIDRHLAEFLKDFHRKNLTARKMVNQLLKIWNEREEVFQLLEWSDLRYEFIERLARFNQKIAEQNGIHLIDIEQICNVYAAAIYMFLRSYVLEKRWNDEQATELLLDLTNQMNKIF</sequence>
<dbReference type="OrthoDB" id="9810250at2"/>
<dbReference type="PANTHER" id="PTHR43479:SF11">
    <property type="entry name" value="ACREF_ENVCD OPERON REPRESSOR-RELATED"/>
    <property type="match status" value="1"/>
</dbReference>
<dbReference type="InterPro" id="IPR001647">
    <property type="entry name" value="HTH_TetR"/>
</dbReference>
<evidence type="ECO:0000313" key="4">
    <source>
        <dbReference type="EMBL" id="OJG46818.1"/>
    </source>
</evidence>
<keyword evidence="5" id="KW-1185">Reference proteome</keyword>
<feature type="DNA-binding region" description="H-T-H motif" evidence="2">
    <location>
        <begin position="34"/>
        <end position="53"/>
    </location>
</feature>
<dbReference type="PANTHER" id="PTHR43479">
    <property type="entry name" value="ACREF/ENVCD OPERON REPRESSOR-RELATED"/>
    <property type="match status" value="1"/>
</dbReference>
<dbReference type="InterPro" id="IPR009057">
    <property type="entry name" value="Homeodomain-like_sf"/>
</dbReference>
<feature type="domain" description="HTH tetR-type" evidence="3">
    <location>
        <begin position="10"/>
        <end position="71"/>
    </location>
</feature>
<dbReference type="RefSeq" id="WP_071856487.1">
    <property type="nucleotide sequence ID" value="NZ_JBHSHK010000005.1"/>
</dbReference>
<dbReference type="InterPro" id="IPR050624">
    <property type="entry name" value="HTH-type_Tx_Regulator"/>
</dbReference>
<organism evidence="4 5">
    <name type="scientific">Enterococcus hermanniensis</name>
    <dbReference type="NCBI Taxonomy" id="249189"/>
    <lineage>
        <taxon>Bacteria</taxon>
        <taxon>Bacillati</taxon>
        <taxon>Bacillota</taxon>
        <taxon>Bacilli</taxon>
        <taxon>Lactobacillales</taxon>
        <taxon>Enterococcaceae</taxon>
        <taxon>Enterococcus</taxon>
    </lineage>
</organism>
<evidence type="ECO:0000259" key="3">
    <source>
        <dbReference type="PROSITE" id="PS50977"/>
    </source>
</evidence>
<reference evidence="4 5" key="1">
    <citation type="submission" date="2014-12" db="EMBL/GenBank/DDBJ databases">
        <title>Draft genome sequences of 29 type strains of Enterococci.</title>
        <authorList>
            <person name="Zhong Z."/>
            <person name="Sun Z."/>
            <person name="Liu W."/>
            <person name="Zhang W."/>
            <person name="Zhang H."/>
        </authorList>
    </citation>
    <scope>NUCLEOTIDE SEQUENCE [LARGE SCALE GENOMIC DNA]</scope>
    <source>
        <strain evidence="4 5">DSM 17122</strain>
    </source>
</reference>
<evidence type="ECO:0000313" key="5">
    <source>
        <dbReference type="Proteomes" id="UP000182077"/>
    </source>
</evidence>
<gene>
    <name evidence="4" type="ORF">RV04_GL000065</name>
</gene>
<accession>A0A1L8TRK4</accession>
<evidence type="ECO:0000256" key="1">
    <source>
        <dbReference type="ARBA" id="ARBA00023125"/>
    </source>
</evidence>
<dbReference type="GO" id="GO:0003677">
    <property type="term" value="F:DNA binding"/>
    <property type="evidence" value="ECO:0007669"/>
    <property type="project" value="UniProtKB-UniRule"/>
</dbReference>
<dbReference type="Proteomes" id="UP000182077">
    <property type="component" value="Unassembled WGS sequence"/>
</dbReference>
<dbReference type="Gene3D" id="1.10.357.10">
    <property type="entry name" value="Tetracycline Repressor, domain 2"/>
    <property type="match status" value="1"/>
</dbReference>
<dbReference type="EMBL" id="JXKQ01000001">
    <property type="protein sequence ID" value="OJG46818.1"/>
    <property type="molecule type" value="Genomic_DNA"/>
</dbReference>
<dbReference type="PROSITE" id="PS50977">
    <property type="entry name" value="HTH_TETR_2"/>
    <property type="match status" value="1"/>
</dbReference>
<proteinExistence type="predicted"/>
<comment type="caution">
    <text evidence="4">The sequence shown here is derived from an EMBL/GenBank/DDBJ whole genome shotgun (WGS) entry which is preliminary data.</text>
</comment>
<dbReference type="AlphaFoldDB" id="A0A1L8TRK4"/>
<name>A0A1L8TRK4_9ENTE</name>
<dbReference type="STRING" id="249189.RV04_GL000065"/>